<name>A0A5B6W5V6_9ROSI</name>
<evidence type="ECO:0000313" key="2">
    <source>
        <dbReference type="Proteomes" id="UP000325315"/>
    </source>
</evidence>
<comment type="caution">
    <text evidence="1">The sequence shown here is derived from an EMBL/GenBank/DDBJ whole genome shotgun (WGS) entry which is preliminary data.</text>
</comment>
<evidence type="ECO:0000313" key="1">
    <source>
        <dbReference type="EMBL" id="KAA3476796.1"/>
    </source>
</evidence>
<accession>A0A5B6W5V6</accession>
<protein>
    <submittedName>
        <fullName evidence="1">Pentatricopeptide repeat-containing protein isoform X1</fullName>
    </submittedName>
</protein>
<dbReference type="Proteomes" id="UP000325315">
    <property type="component" value="Unassembled WGS sequence"/>
</dbReference>
<organism evidence="1 2">
    <name type="scientific">Gossypium australe</name>
    <dbReference type="NCBI Taxonomy" id="47621"/>
    <lineage>
        <taxon>Eukaryota</taxon>
        <taxon>Viridiplantae</taxon>
        <taxon>Streptophyta</taxon>
        <taxon>Embryophyta</taxon>
        <taxon>Tracheophyta</taxon>
        <taxon>Spermatophyta</taxon>
        <taxon>Magnoliopsida</taxon>
        <taxon>eudicotyledons</taxon>
        <taxon>Gunneridae</taxon>
        <taxon>Pentapetalae</taxon>
        <taxon>rosids</taxon>
        <taxon>malvids</taxon>
        <taxon>Malvales</taxon>
        <taxon>Malvaceae</taxon>
        <taxon>Malvoideae</taxon>
        <taxon>Gossypium</taxon>
    </lineage>
</organism>
<proteinExistence type="predicted"/>
<dbReference type="OrthoDB" id="185373at2759"/>
<gene>
    <name evidence="1" type="ORF">EPI10_010741</name>
</gene>
<dbReference type="EMBL" id="SMMG02000004">
    <property type="protein sequence ID" value="KAA3476796.1"/>
    <property type="molecule type" value="Genomic_DNA"/>
</dbReference>
<sequence length="96" mass="11381">MARLVFSKNIYEDSSLNQWKGESPCFRELRFFFHLEHLMPNILNESDQGIKPQKLNYQLKSGFLLSFEFASTLLHSLREFLQEFSFSESRLTLSKI</sequence>
<keyword evidence="2" id="KW-1185">Reference proteome</keyword>
<dbReference type="AlphaFoldDB" id="A0A5B6W5V6"/>
<reference evidence="2" key="1">
    <citation type="journal article" date="2019" name="Plant Biotechnol. J.">
        <title>Genome sequencing of the Australian wild diploid species Gossypium australe highlights disease resistance and delayed gland morphogenesis.</title>
        <authorList>
            <person name="Cai Y."/>
            <person name="Cai X."/>
            <person name="Wang Q."/>
            <person name="Wang P."/>
            <person name="Zhang Y."/>
            <person name="Cai C."/>
            <person name="Xu Y."/>
            <person name="Wang K."/>
            <person name="Zhou Z."/>
            <person name="Wang C."/>
            <person name="Geng S."/>
            <person name="Li B."/>
            <person name="Dong Q."/>
            <person name="Hou Y."/>
            <person name="Wang H."/>
            <person name="Ai P."/>
            <person name="Liu Z."/>
            <person name="Yi F."/>
            <person name="Sun M."/>
            <person name="An G."/>
            <person name="Cheng J."/>
            <person name="Zhang Y."/>
            <person name="Shi Q."/>
            <person name="Xie Y."/>
            <person name="Shi X."/>
            <person name="Chang Y."/>
            <person name="Huang F."/>
            <person name="Chen Y."/>
            <person name="Hong S."/>
            <person name="Mi L."/>
            <person name="Sun Q."/>
            <person name="Zhang L."/>
            <person name="Zhou B."/>
            <person name="Peng R."/>
            <person name="Zhang X."/>
            <person name="Liu F."/>
        </authorList>
    </citation>
    <scope>NUCLEOTIDE SEQUENCE [LARGE SCALE GENOMIC DNA]</scope>
    <source>
        <strain evidence="2">cv. PA1801</strain>
    </source>
</reference>